<feature type="compositionally biased region" description="Basic and acidic residues" evidence="1">
    <location>
        <begin position="76"/>
        <end position="88"/>
    </location>
</feature>
<dbReference type="AlphaFoldDB" id="A0A8H5KYW9"/>
<evidence type="ECO:0000256" key="1">
    <source>
        <dbReference type="SAM" id="MobiDB-lite"/>
    </source>
</evidence>
<feature type="region of interest" description="Disordered" evidence="1">
    <location>
        <begin position="182"/>
        <end position="210"/>
    </location>
</feature>
<feature type="compositionally biased region" description="Acidic residues" evidence="1">
    <location>
        <begin position="190"/>
        <end position="203"/>
    </location>
</feature>
<evidence type="ECO:0000313" key="3">
    <source>
        <dbReference type="Proteomes" id="UP000544095"/>
    </source>
</evidence>
<protein>
    <submittedName>
        <fullName evidence="2">Uncharacterized protein</fullName>
    </submittedName>
</protein>
<dbReference type="EMBL" id="JAAOAR010000456">
    <property type="protein sequence ID" value="KAF5581792.1"/>
    <property type="molecule type" value="Genomic_DNA"/>
</dbReference>
<comment type="caution">
    <text evidence="2">The sequence shown here is derived from an EMBL/GenBank/DDBJ whole genome shotgun (WGS) entry which is preliminary data.</text>
</comment>
<evidence type="ECO:0000313" key="2">
    <source>
        <dbReference type="EMBL" id="KAF5581792.1"/>
    </source>
</evidence>
<sequence>MGFTPSPAQYGGRHFQKFKSHEMGRNPGQRPLNPIPLKTKSQAQSPKPKTLLQEIPHHFSPKMCRRSGRLASRQSGDAKQRDEKRSEEEQGESSSMHAKVPQEWDDDDDDEYDDDRDTAEYTQSRRKMSARAIATPASSKKIRDSLTVTYEDSEFELSEIEEDEEFLVEGELEQECFDLSELPLDPSEVPPEEPEVDDDDDELETHQSNKRARISIDTAEQWISDFNRANPVNDDDPDLLRFRETLKILVERICNWARENENGSLKAWFKSPVSERHTTAQFRSILARVDIQQLIDNLFEHMPKCVQKIFGKKNLRPMDLLDLPKVPHSFSHRATYTDVAVRAGVNNITRLPGVKGKPVKSIKPDAQLESEADTHVYMGSAISKLGAYTRIRAHEEGSDGKIKEKSVHYDFTKQPDVAPNLRIVGVWSNPFVVDSLDSPNDIERWLPVFLEGILMVYLGLVHRSNVPPVDRTLQGVFAEAKYVLIDHLRSNLELPDFHNQSLNVAWSIAQGVNGGMLVVNECSNPTCKRPKFFKGKKQRFLTVDGKLSERICFACYLYARKHDGELRTSNKAHYDKSQGARVCNNPNCRKVEGSDGKGHFKADILDKTKWRCQKCYDWQRRHKGEDRPAELPGRVGDNRSCCNPNCDRVQVPGGPKINWIKRVTATGTVEWRCSRCMSYLQSNGMDRPSEEQFKLDVKERRARNQNARRTAPPVAPPAAPPAAPTPRSCSNCGQVQDPNGKKVVWYKNKAAEGTFRCRPCHNYFTAHDDEERPQSLWAN</sequence>
<feature type="compositionally biased region" description="Basic residues" evidence="1">
    <location>
        <begin position="59"/>
        <end position="68"/>
    </location>
</feature>
<accession>A0A8H5KYW9</accession>
<organism evidence="2 3">
    <name type="scientific">Fusarium pseudoanthophilum</name>
    <dbReference type="NCBI Taxonomy" id="48495"/>
    <lineage>
        <taxon>Eukaryota</taxon>
        <taxon>Fungi</taxon>
        <taxon>Dikarya</taxon>
        <taxon>Ascomycota</taxon>
        <taxon>Pezizomycotina</taxon>
        <taxon>Sordariomycetes</taxon>
        <taxon>Hypocreomycetidae</taxon>
        <taxon>Hypocreales</taxon>
        <taxon>Nectriaceae</taxon>
        <taxon>Fusarium</taxon>
        <taxon>Fusarium fujikuroi species complex</taxon>
    </lineage>
</organism>
<gene>
    <name evidence="2" type="ORF">FPANT_8781</name>
</gene>
<feature type="region of interest" description="Disordered" evidence="1">
    <location>
        <begin position="701"/>
        <end position="734"/>
    </location>
</feature>
<dbReference type="Proteomes" id="UP000544095">
    <property type="component" value="Unassembled WGS sequence"/>
</dbReference>
<feature type="region of interest" description="Disordered" evidence="1">
    <location>
        <begin position="1"/>
        <end position="142"/>
    </location>
</feature>
<feature type="compositionally biased region" description="Acidic residues" evidence="1">
    <location>
        <begin position="103"/>
        <end position="117"/>
    </location>
</feature>
<keyword evidence="3" id="KW-1185">Reference proteome</keyword>
<feature type="compositionally biased region" description="Pro residues" evidence="1">
    <location>
        <begin position="713"/>
        <end position="724"/>
    </location>
</feature>
<name>A0A8H5KYW9_9HYPO</name>
<proteinExistence type="predicted"/>
<reference evidence="2 3" key="1">
    <citation type="submission" date="2020-05" db="EMBL/GenBank/DDBJ databases">
        <title>Identification and distribution of gene clusters putatively required for synthesis of sphingolipid metabolism inhibitors in phylogenetically diverse species of the filamentous fungus Fusarium.</title>
        <authorList>
            <person name="Kim H.-S."/>
            <person name="Busman M."/>
            <person name="Brown D.W."/>
            <person name="Divon H."/>
            <person name="Uhlig S."/>
            <person name="Proctor R.H."/>
        </authorList>
    </citation>
    <scope>NUCLEOTIDE SEQUENCE [LARGE SCALE GENOMIC DNA]</scope>
    <source>
        <strain evidence="2 3">NRRL 25211</strain>
    </source>
</reference>